<reference evidence="3" key="1">
    <citation type="submission" date="2016-10" db="EMBL/GenBank/DDBJ databases">
        <authorList>
            <person name="Varghese N."/>
            <person name="Submissions S."/>
        </authorList>
    </citation>
    <scope>NUCLEOTIDE SEQUENCE [LARGE SCALE GENOMIC DNA]</scope>
    <source>
        <strain evidence="3">Gh-105</strain>
    </source>
</reference>
<keyword evidence="1" id="KW-0812">Transmembrane</keyword>
<accession>A0A1I2UVY8</accession>
<evidence type="ECO:0000313" key="2">
    <source>
        <dbReference type="EMBL" id="SFG81282.1"/>
    </source>
</evidence>
<keyword evidence="1" id="KW-1133">Transmembrane helix</keyword>
<sequence>MTGGEHPCLQEPPMFARFFAALIAAILGVLRLPFEILGFRPRPTAESVAAAALDVAQAHPVAPASEVRADLHPVAELVRQHARARLFTHQRHDLPVPLPAPLASWIAGLSSTQLGHVIGCPSERLQKHINAGLGGSSADGPFHLPAVPAEPVRHVASKGATGGTGGPSRTTDLTEALAELGFTPQYSYRR</sequence>
<proteinExistence type="predicted"/>
<evidence type="ECO:0000313" key="3">
    <source>
        <dbReference type="Proteomes" id="UP000199229"/>
    </source>
</evidence>
<evidence type="ECO:0000256" key="1">
    <source>
        <dbReference type="SAM" id="Phobius"/>
    </source>
</evidence>
<keyword evidence="3" id="KW-1185">Reference proteome</keyword>
<feature type="transmembrane region" description="Helical" evidence="1">
    <location>
        <begin position="15"/>
        <end position="34"/>
    </location>
</feature>
<name>A0A1I2UVY8_9HYPH</name>
<organism evidence="2 3">
    <name type="scientific">Methylobacterium gossipiicola</name>
    <dbReference type="NCBI Taxonomy" id="582675"/>
    <lineage>
        <taxon>Bacteria</taxon>
        <taxon>Pseudomonadati</taxon>
        <taxon>Pseudomonadota</taxon>
        <taxon>Alphaproteobacteria</taxon>
        <taxon>Hyphomicrobiales</taxon>
        <taxon>Methylobacteriaceae</taxon>
        <taxon>Methylobacterium</taxon>
    </lineage>
</organism>
<protein>
    <submittedName>
        <fullName evidence="2">Uncharacterized protein</fullName>
    </submittedName>
</protein>
<dbReference type="Proteomes" id="UP000199229">
    <property type="component" value="Unassembled WGS sequence"/>
</dbReference>
<dbReference type="AlphaFoldDB" id="A0A1I2UVY8"/>
<dbReference type="EMBL" id="FOPM01000012">
    <property type="protein sequence ID" value="SFG81282.1"/>
    <property type="molecule type" value="Genomic_DNA"/>
</dbReference>
<gene>
    <name evidence="2" type="ORF">SAMN05192565_11236</name>
</gene>
<dbReference type="STRING" id="582675.SAMN05192565_11236"/>
<keyword evidence="1" id="KW-0472">Membrane</keyword>